<dbReference type="AlphaFoldDB" id="A0A8S1KAH2"/>
<sequence length="119" mass="14189">MIRPIVKDSKFYELYQKIKRKILIQYGQKMAMIKLKHGKKEYNLNKIMRNIVNDSIDTEQGKNLTPKQFGELLNEITIKEKKSKLQHHLIKKKIYDYAFQTVLIGCFGLYKKGLKSYEF</sequence>
<organism evidence="1 2">
    <name type="scientific">Paramecium sonneborni</name>
    <dbReference type="NCBI Taxonomy" id="65129"/>
    <lineage>
        <taxon>Eukaryota</taxon>
        <taxon>Sar</taxon>
        <taxon>Alveolata</taxon>
        <taxon>Ciliophora</taxon>
        <taxon>Intramacronucleata</taxon>
        <taxon>Oligohymenophorea</taxon>
        <taxon>Peniculida</taxon>
        <taxon>Parameciidae</taxon>
        <taxon>Paramecium</taxon>
    </lineage>
</organism>
<gene>
    <name evidence="1" type="ORF">PSON_ATCC_30995.1.T0020531</name>
</gene>
<protein>
    <submittedName>
        <fullName evidence="1">Uncharacterized protein</fullName>
    </submittedName>
</protein>
<keyword evidence="2" id="KW-1185">Reference proteome</keyword>
<comment type="caution">
    <text evidence="1">The sequence shown here is derived from an EMBL/GenBank/DDBJ whole genome shotgun (WGS) entry which is preliminary data.</text>
</comment>
<reference evidence="1" key="1">
    <citation type="submission" date="2021-01" db="EMBL/GenBank/DDBJ databases">
        <authorList>
            <consortium name="Genoscope - CEA"/>
            <person name="William W."/>
        </authorList>
    </citation>
    <scope>NUCLEOTIDE SEQUENCE</scope>
</reference>
<name>A0A8S1KAH2_9CILI</name>
<dbReference type="EMBL" id="CAJJDN010000002">
    <property type="protein sequence ID" value="CAD8047628.1"/>
    <property type="molecule type" value="Genomic_DNA"/>
</dbReference>
<evidence type="ECO:0000313" key="1">
    <source>
        <dbReference type="EMBL" id="CAD8047628.1"/>
    </source>
</evidence>
<dbReference type="Proteomes" id="UP000692954">
    <property type="component" value="Unassembled WGS sequence"/>
</dbReference>
<proteinExistence type="predicted"/>
<accession>A0A8S1KAH2</accession>
<evidence type="ECO:0000313" key="2">
    <source>
        <dbReference type="Proteomes" id="UP000692954"/>
    </source>
</evidence>